<dbReference type="EMBL" id="CP001699">
    <property type="protein sequence ID" value="ACU61515.1"/>
    <property type="molecule type" value="Genomic_DNA"/>
</dbReference>
<gene>
    <name evidence="2" type="ordered locus">Cpin_4055</name>
</gene>
<sequence length="407" mass="44777">MAYERFWEKKASKSGRSVADNITAGAKALPAVNPLLNLSAAPGSPVQRYVAGGDGRRWPLTRTSEDGRMQVVGKGTGNKLYAEQDLIVSASAALAAAKADIRLVAGTTTKSVVNPATNKRKHLPDVEVRKAKDQGEEFSHEGSCIDEALAIMDTNKQKGLSGRFSGKLYKAVLAHLFQQRGVQDYDGDIDRIEKKDNKREKSVDKLDGDYDYFRDLLYEVVYNAPRWLPDDWREVRTALAGADTLTMDLFWTRLLRLSRRKSATMPDALTEKNVRIFNNLIDNQLGVRDLLATHNAGRDENVAGVNEMANPKVGGSFLILSGGRNVQKKLTWNFHWGAAAMKSGSDIVTIESYANNEDAKGQWDMYGTAKKEQTFHAEHAGSNMHGHSPVTVGTWAGPKGKLNIGSE</sequence>
<protein>
    <submittedName>
        <fullName evidence="2">Uncharacterized protein</fullName>
    </submittedName>
</protein>
<dbReference type="AlphaFoldDB" id="A0A979G609"/>
<name>A0A979G609_CHIPD</name>
<dbReference type="RefSeq" id="WP_012791687.1">
    <property type="nucleotide sequence ID" value="NC_013132.1"/>
</dbReference>
<dbReference type="KEGG" id="cpi:Cpin_4055"/>
<organism evidence="2 3">
    <name type="scientific">Chitinophaga pinensis (strain ATCC 43595 / DSM 2588 / LMG 13176 / NBRC 15968 / NCIMB 11800 / UQM 2034)</name>
    <dbReference type="NCBI Taxonomy" id="485918"/>
    <lineage>
        <taxon>Bacteria</taxon>
        <taxon>Pseudomonadati</taxon>
        <taxon>Bacteroidota</taxon>
        <taxon>Chitinophagia</taxon>
        <taxon>Chitinophagales</taxon>
        <taxon>Chitinophagaceae</taxon>
        <taxon>Chitinophaga</taxon>
    </lineage>
</organism>
<reference evidence="2 3" key="2">
    <citation type="journal article" date="2010" name="Stand. Genomic Sci.">
        <title>Complete genome sequence of Chitinophaga pinensis type strain (UQM 2034).</title>
        <authorList>
            <person name="Glavina Del Rio T."/>
            <person name="Abt B."/>
            <person name="Spring S."/>
            <person name="Lapidus A."/>
            <person name="Nolan M."/>
            <person name="Tice H."/>
            <person name="Copeland A."/>
            <person name="Cheng J.F."/>
            <person name="Chen F."/>
            <person name="Bruce D."/>
            <person name="Goodwin L."/>
            <person name="Pitluck S."/>
            <person name="Ivanova N."/>
            <person name="Mavromatis K."/>
            <person name="Mikhailova N."/>
            <person name="Pati A."/>
            <person name="Chen A."/>
            <person name="Palaniappan K."/>
            <person name="Land M."/>
            <person name="Hauser L."/>
            <person name="Chang Y.J."/>
            <person name="Jeffries C.D."/>
            <person name="Chain P."/>
            <person name="Saunders E."/>
            <person name="Detter J.C."/>
            <person name="Brettin T."/>
            <person name="Rohde M."/>
            <person name="Goker M."/>
            <person name="Bristow J."/>
            <person name="Eisen J.A."/>
            <person name="Markowitz V."/>
            <person name="Hugenholtz P."/>
            <person name="Kyrpides N.C."/>
            <person name="Klenk H.P."/>
            <person name="Lucas S."/>
        </authorList>
    </citation>
    <scope>NUCLEOTIDE SEQUENCE [LARGE SCALE GENOMIC DNA]</scope>
    <source>
        <strain evidence="3">ATCC 43595 / DSM 2588 / LMG 13176 / NBRC 15968 / NCIMB 11800 / UQM 2034</strain>
    </source>
</reference>
<dbReference type="OrthoDB" id="292792at2"/>
<reference evidence="3" key="1">
    <citation type="submission" date="2009-08" db="EMBL/GenBank/DDBJ databases">
        <title>The complete genome of Chitinophaga pinensis DSM 2588.</title>
        <authorList>
            <consortium name="US DOE Joint Genome Institute (JGI-PGF)"/>
            <person name="Lucas S."/>
            <person name="Copeland A."/>
            <person name="Lapidus A."/>
            <person name="Glavina del Rio T."/>
            <person name="Dalin E."/>
            <person name="Tice H."/>
            <person name="Bruce D."/>
            <person name="Goodwin L."/>
            <person name="Pitluck S."/>
            <person name="Kyrpides N."/>
            <person name="Mavromatis K."/>
            <person name="Ivanova N."/>
            <person name="Mikhailova N."/>
            <person name="Sims D."/>
            <person name="Meinche L."/>
            <person name="Brettin T."/>
            <person name="Detter J.C."/>
            <person name="Han C."/>
            <person name="Larimer F."/>
            <person name="Land M."/>
            <person name="Hauser L."/>
            <person name="Markowitz V."/>
            <person name="Cheng J.-F."/>
            <person name="Hugenholtz P."/>
            <person name="Woyke T."/>
            <person name="Wu D."/>
            <person name="Spring S."/>
            <person name="Klenk H.-P."/>
            <person name="Eisen J.A."/>
        </authorList>
    </citation>
    <scope>NUCLEOTIDE SEQUENCE [LARGE SCALE GENOMIC DNA]</scope>
    <source>
        <strain evidence="3">ATCC 43595 / DSM 2588 / LMG 13176 / NBRC 15968 / NCIMB 11800 / UQM 2034</strain>
    </source>
</reference>
<accession>A0A979G609</accession>
<dbReference type="Proteomes" id="UP000002215">
    <property type="component" value="Chromosome"/>
</dbReference>
<evidence type="ECO:0000313" key="2">
    <source>
        <dbReference type="EMBL" id="ACU61515.1"/>
    </source>
</evidence>
<feature type="region of interest" description="Disordered" evidence="1">
    <location>
        <begin position="383"/>
        <end position="407"/>
    </location>
</feature>
<evidence type="ECO:0000256" key="1">
    <source>
        <dbReference type="SAM" id="MobiDB-lite"/>
    </source>
</evidence>
<proteinExistence type="predicted"/>
<evidence type="ECO:0000313" key="3">
    <source>
        <dbReference type="Proteomes" id="UP000002215"/>
    </source>
</evidence>